<dbReference type="Proteomes" id="UP000247591">
    <property type="component" value="Unassembled WGS sequence"/>
</dbReference>
<organism evidence="1 2">
    <name type="scientific">Williamsia limnetica</name>
    <dbReference type="NCBI Taxonomy" id="882452"/>
    <lineage>
        <taxon>Bacteria</taxon>
        <taxon>Bacillati</taxon>
        <taxon>Actinomycetota</taxon>
        <taxon>Actinomycetes</taxon>
        <taxon>Mycobacteriales</taxon>
        <taxon>Nocardiaceae</taxon>
        <taxon>Williamsia</taxon>
    </lineage>
</organism>
<dbReference type="RefSeq" id="WP_170135283.1">
    <property type="nucleotide sequence ID" value="NZ_QJSP01000020.1"/>
</dbReference>
<keyword evidence="2" id="KW-1185">Reference proteome</keyword>
<accession>A0A318RHD0</accession>
<evidence type="ECO:0000313" key="2">
    <source>
        <dbReference type="Proteomes" id="UP000247591"/>
    </source>
</evidence>
<comment type="caution">
    <text evidence="1">The sequence shown here is derived from an EMBL/GenBank/DDBJ whole genome shotgun (WGS) entry which is preliminary data.</text>
</comment>
<evidence type="ECO:0008006" key="3">
    <source>
        <dbReference type="Google" id="ProtNLM"/>
    </source>
</evidence>
<reference evidence="1 2" key="1">
    <citation type="submission" date="2018-06" db="EMBL/GenBank/DDBJ databases">
        <title>Genomic Encyclopedia of Type Strains, Phase IV (KMG-IV): sequencing the most valuable type-strain genomes for metagenomic binning, comparative biology and taxonomic classification.</title>
        <authorList>
            <person name="Goeker M."/>
        </authorList>
    </citation>
    <scope>NUCLEOTIDE SEQUENCE [LARGE SCALE GENOMIC DNA]</scope>
    <source>
        <strain evidence="1 2">DSM 45521</strain>
    </source>
</reference>
<evidence type="ECO:0000313" key="1">
    <source>
        <dbReference type="EMBL" id="PYE12792.1"/>
    </source>
</evidence>
<sequence length="228" mass="24556">MSRSVEQWAAQLQQLDRSEWLAFLDSNSGLPGPRANTSLATALAHLADPGMVDQLLASDDEYQMLCGAVCLGAQVVDPEVRAKLRVLAVDERWRVREGVVIGIQEAADTDLPAVQSVVLDWAGDPEPLMARAAAAAICEPRLLRSPEAAAIAIDVCRHATAVLVALPGTARRSAAARSLRQSLGYCWSVAVAADPTALAEFKALDNTDPDVEWIVRTNLKKKRLARLL</sequence>
<name>A0A318RHD0_WILLI</name>
<dbReference type="AlphaFoldDB" id="A0A318RHD0"/>
<dbReference type="EMBL" id="QJSP01000020">
    <property type="protein sequence ID" value="PYE12792.1"/>
    <property type="molecule type" value="Genomic_DNA"/>
</dbReference>
<proteinExistence type="predicted"/>
<gene>
    <name evidence="1" type="ORF">DFR67_12071</name>
</gene>
<protein>
    <recommendedName>
        <fullName evidence="3">HEAT repeat protein</fullName>
    </recommendedName>
</protein>